<sequence>MENLNTLPLTEALHQLLDQKLDCDVTFHIEGEDIQAHKFMLNFRCPGLYVMIHNELSYKDGKVIIDDPNVLPAEFRTFLEYLYTDTCRITDANVKTLLHLGDMYDVPNLLEFCTEYLVRRFSAASIMNSAQLGILYSERCSLLAKCLQYISNTSYLNRYSASFHWKLASPELVLKVAQECKRWNGFTEDVLFKAIIEWAKQECIRNKLDVNATNMNTVLLQIIPHIKFHELKPLTLATTVTEYKLLPDNKMLDCIRKAVITEGKEVFIVPKRPYQVEIDDFVFDGEMDDFRMEAADDAWN</sequence>
<dbReference type="Proteomes" id="UP000887579">
    <property type="component" value="Unplaced"/>
</dbReference>
<organism evidence="1 2">
    <name type="scientific">Panagrolaimus sp. ES5</name>
    <dbReference type="NCBI Taxonomy" id="591445"/>
    <lineage>
        <taxon>Eukaryota</taxon>
        <taxon>Metazoa</taxon>
        <taxon>Ecdysozoa</taxon>
        <taxon>Nematoda</taxon>
        <taxon>Chromadorea</taxon>
        <taxon>Rhabditida</taxon>
        <taxon>Tylenchina</taxon>
        <taxon>Panagrolaimomorpha</taxon>
        <taxon>Panagrolaimoidea</taxon>
        <taxon>Panagrolaimidae</taxon>
        <taxon>Panagrolaimus</taxon>
    </lineage>
</organism>
<evidence type="ECO:0000313" key="2">
    <source>
        <dbReference type="WBParaSite" id="ES5_v2.g15295.t1"/>
    </source>
</evidence>
<proteinExistence type="predicted"/>
<dbReference type="WBParaSite" id="ES5_v2.g15295.t1">
    <property type="protein sequence ID" value="ES5_v2.g15295.t1"/>
    <property type="gene ID" value="ES5_v2.g15295"/>
</dbReference>
<protein>
    <submittedName>
        <fullName evidence="2">BTB domain-containing protein</fullName>
    </submittedName>
</protein>
<name>A0AC34FDB6_9BILA</name>
<evidence type="ECO:0000313" key="1">
    <source>
        <dbReference type="Proteomes" id="UP000887579"/>
    </source>
</evidence>
<accession>A0AC34FDB6</accession>
<reference evidence="2" key="1">
    <citation type="submission" date="2022-11" db="UniProtKB">
        <authorList>
            <consortium name="WormBaseParasite"/>
        </authorList>
    </citation>
    <scope>IDENTIFICATION</scope>
</reference>